<evidence type="ECO:0000313" key="2">
    <source>
        <dbReference type="EMBL" id="KAA1083908.1"/>
    </source>
</evidence>
<accession>A0A5B0LTL8</accession>
<sequence>MRGYRNLGMMMIFSLFQERRCMDSPVIVKESTAYGNDVGRKIISEPGVRIRDAESSVPQTKEEKIKDYISTVHQLRKQEGIFPEMANHIQCQRNSIGGDFLAMKEDLLKIRKEYDHRIIDYKDLAKTDLLENIKKLEDLHSLMLEEMIYRIYKSNDIKSKKITLQMHNLYTKVLNKNIKTLDLDGNPDSEILRGEDLPQDLVQTMKNKLLEFQIINLNKILHKIAPLSTYVQSESCDAEKIKNNIALKIQNNIFKTVDYMYMQNIVSKKTIREFYQTGNTIEIAAYAMVRNYDFEHKIYTFSIYTFPSNKGIPRDWNFSHYRTLFKVLEDKELRYFKYLSLKAFFGVKYFDSCFIKLFWSDRLFHKLEEFAQNNSKASNELKKLQYEDQKYCLIRNTLQDVLVQFQDDSSLKCWEEEKVQMSFNILEFIKETYDCEYVLNIQNEQEFSQKMNSMSSSFKLLEELNNIRDYLINYKLSSWTWKDLRDWSNQKDNKISNFIQGIPMIFKYYQFILVKNEQFVSTLRADSWQIRALNLIKDEIKCTLSNIKKKVEGKITNFHPSVKITWFDNFVDISWPDS</sequence>
<comment type="caution">
    <text evidence="1">The sequence shown here is derived from an EMBL/GenBank/DDBJ whole genome shotgun (WGS) entry which is preliminary data.</text>
</comment>
<evidence type="ECO:0000313" key="1">
    <source>
        <dbReference type="EMBL" id="KAA1066974.1"/>
    </source>
</evidence>
<reference evidence="3 4" key="1">
    <citation type="submission" date="2019-05" db="EMBL/GenBank/DDBJ databases">
        <title>Emergence of the Ug99 lineage of the wheat stem rust pathogen through somatic hybridization.</title>
        <authorList>
            <person name="Li F."/>
            <person name="Upadhyaya N.M."/>
            <person name="Sperschneider J."/>
            <person name="Matny O."/>
            <person name="Nguyen-Phuc H."/>
            <person name="Mago R."/>
            <person name="Raley C."/>
            <person name="Miller M.E."/>
            <person name="Silverstein K.A.T."/>
            <person name="Henningsen E."/>
            <person name="Hirsch C.D."/>
            <person name="Visser B."/>
            <person name="Pretorius Z.A."/>
            <person name="Steffenson B.J."/>
            <person name="Schwessinger B."/>
            <person name="Dodds P.N."/>
            <person name="Figueroa M."/>
        </authorList>
    </citation>
    <scope>NUCLEOTIDE SEQUENCE [LARGE SCALE GENOMIC DNA]</scope>
    <source>
        <strain evidence="2">21-0</strain>
        <strain evidence="1 4">Ug99</strain>
    </source>
</reference>
<gene>
    <name evidence="2" type="ORF">PGT21_011063</name>
    <name evidence="1" type="ORF">PGTUg99_021879</name>
</gene>
<dbReference type="OrthoDB" id="2512050at2759"/>
<dbReference type="Proteomes" id="UP000324748">
    <property type="component" value="Unassembled WGS sequence"/>
</dbReference>
<organism evidence="1 4">
    <name type="scientific">Puccinia graminis f. sp. tritici</name>
    <dbReference type="NCBI Taxonomy" id="56615"/>
    <lineage>
        <taxon>Eukaryota</taxon>
        <taxon>Fungi</taxon>
        <taxon>Dikarya</taxon>
        <taxon>Basidiomycota</taxon>
        <taxon>Pucciniomycotina</taxon>
        <taxon>Pucciniomycetes</taxon>
        <taxon>Pucciniales</taxon>
        <taxon>Pucciniaceae</taxon>
        <taxon>Puccinia</taxon>
    </lineage>
</organism>
<protein>
    <submittedName>
        <fullName evidence="1">Uncharacterized protein</fullName>
    </submittedName>
</protein>
<dbReference type="Proteomes" id="UP000325313">
    <property type="component" value="Unassembled WGS sequence"/>
</dbReference>
<keyword evidence="3" id="KW-1185">Reference proteome</keyword>
<dbReference type="EMBL" id="VSWC01000118">
    <property type="protein sequence ID" value="KAA1083908.1"/>
    <property type="molecule type" value="Genomic_DNA"/>
</dbReference>
<proteinExistence type="predicted"/>
<dbReference type="EMBL" id="VDEP01000508">
    <property type="protein sequence ID" value="KAA1066974.1"/>
    <property type="molecule type" value="Genomic_DNA"/>
</dbReference>
<evidence type="ECO:0000313" key="3">
    <source>
        <dbReference type="Proteomes" id="UP000324748"/>
    </source>
</evidence>
<evidence type="ECO:0000313" key="4">
    <source>
        <dbReference type="Proteomes" id="UP000325313"/>
    </source>
</evidence>
<name>A0A5B0LTL8_PUCGR</name>
<dbReference type="AlphaFoldDB" id="A0A5B0LTL8"/>